<dbReference type="InterPro" id="IPR050334">
    <property type="entry name" value="Molybdenum_import_ModC"/>
</dbReference>
<dbReference type="KEGG" id="ahel:Q31a_38350"/>
<dbReference type="AlphaFoldDB" id="A0A518GAC0"/>
<keyword evidence="5" id="KW-1185">Reference proteome</keyword>
<feature type="domain" description="ABC transporter" evidence="3">
    <location>
        <begin position="10"/>
        <end position="222"/>
    </location>
</feature>
<evidence type="ECO:0000256" key="2">
    <source>
        <dbReference type="ARBA" id="ARBA00022840"/>
    </source>
</evidence>
<keyword evidence="2 4" id="KW-0067">ATP-binding</keyword>
<evidence type="ECO:0000256" key="1">
    <source>
        <dbReference type="ARBA" id="ARBA00022741"/>
    </source>
</evidence>
<dbReference type="PANTHER" id="PTHR43514:SF4">
    <property type="entry name" value="ABC TRANSPORTER I FAMILY MEMBER 10"/>
    <property type="match status" value="1"/>
</dbReference>
<dbReference type="Gene3D" id="3.40.50.300">
    <property type="entry name" value="P-loop containing nucleotide triphosphate hydrolases"/>
    <property type="match status" value="1"/>
</dbReference>
<dbReference type="RefSeq" id="WP_197355365.1">
    <property type="nucleotide sequence ID" value="NZ_CP036298.1"/>
</dbReference>
<gene>
    <name evidence="4" type="primary">cysA</name>
    <name evidence="4" type="ORF">Q31a_38350</name>
</gene>
<protein>
    <submittedName>
        <fullName evidence="4">Sulfate/thiosulfate import ATP-binding protein CysA</fullName>
    </submittedName>
</protein>
<dbReference type="InterPro" id="IPR027417">
    <property type="entry name" value="P-loop_NTPase"/>
</dbReference>
<dbReference type="PROSITE" id="PS00211">
    <property type="entry name" value="ABC_TRANSPORTER_1"/>
    <property type="match status" value="1"/>
</dbReference>
<evidence type="ECO:0000259" key="3">
    <source>
        <dbReference type="PROSITE" id="PS50893"/>
    </source>
</evidence>
<dbReference type="Proteomes" id="UP000318017">
    <property type="component" value="Chromosome"/>
</dbReference>
<dbReference type="GO" id="GO:0016887">
    <property type="term" value="F:ATP hydrolysis activity"/>
    <property type="evidence" value="ECO:0007669"/>
    <property type="project" value="InterPro"/>
</dbReference>
<name>A0A518GAC0_9BACT</name>
<sequence>MNQVLNGGKRTQPHLSFQAKLAYPSAFCLDIAFDTSSPVTALWGPSGSGKTTILSLIAGLLKPEQGRIQLGDRLLTDTQQGTQLPPELRQVGFLFQDQCLFPHMSVLANLQYGIRRQRNRTVPLDHIVEVLELQDFLKRSPTTLSGGQKQRVALARVLAATPQLLLLDEPLTSVEDALSTRIEDFIHRVIGEFQIPTILVSHNRPLVERFTQHIIAIEQGRLCD</sequence>
<dbReference type="Pfam" id="PF00005">
    <property type="entry name" value="ABC_tran"/>
    <property type="match status" value="1"/>
</dbReference>
<dbReference type="InterPro" id="IPR017871">
    <property type="entry name" value="ABC_transporter-like_CS"/>
</dbReference>
<keyword evidence="1" id="KW-0547">Nucleotide-binding</keyword>
<reference evidence="4 5" key="1">
    <citation type="submission" date="2019-02" db="EMBL/GenBank/DDBJ databases">
        <title>Deep-cultivation of Planctomycetes and their phenomic and genomic characterization uncovers novel biology.</title>
        <authorList>
            <person name="Wiegand S."/>
            <person name="Jogler M."/>
            <person name="Boedeker C."/>
            <person name="Pinto D."/>
            <person name="Vollmers J."/>
            <person name="Rivas-Marin E."/>
            <person name="Kohn T."/>
            <person name="Peeters S.H."/>
            <person name="Heuer A."/>
            <person name="Rast P."/>
            <person name="Oberbeckmann S."/>
            <person name="Bunk B."/>
            <person name="Jeske O."/>
            <person name="Meyerdierks A."/>
            <person name="Storesund J.E."/>
            <person name="Kallscheuer N."/>
            <person name="Luecker S."/>
            <person name="Lage O.M."/>
            <person name="Pohl T."/>
            <person name="Merkel B.J."/>
            <person name="Hornburger P."/>
            <person name="Mueller R.-W."/>
            <person name="Bruemmer F."/>
            <person name="Labrenz M."/>
            <person name="Spormann A.M."/>
            <person name="Op den Camp H."/>
            <person name="Overmann J."/>
            <person name="Amann R."/>
            <person name="Jetten M.S.M."/>
            <person name="Mascher T."/>
            <person name="Medema M.H."/>
            <person name="Devos D.P."/>
            <person name="Kaster A.-K."/>
            <person name="Ovreas L."/>
            <person name="Rohde M."/>
            <person name="Galperin M.Y."/>
            <person name="Jogler C."/>
        </authorList>
    </citation>
    <scope>NUCLEOTIDE SEQUENCE [LARGE SCALE GENOMIC DNA]</scope>
    <source>
        <strain evidence="4 5">Q31a</strain>
    </source>
</reference>
<dbReference type="InterPro" id="IPR003593">
    <property type="entry name" value="AAA+_ATPase"/>
</dbReference>
<evidence type="ECO:0000313" key="4">
    <source>
        <dbReference type="EMBL" id="QDV25509.1"/>
    </source>
</evidence>
<dbReference type="SUPFAM" id="SSF52540">
    <property type="entry name" value="P-loop containing nucleoside triphosphate hydrolases"/>
    <property type="match status" value="1"/>
</dbReference>
<dbReference type="GO" id="GO:0005524">
    <property type="term" value="F:ATP binding"/>
    <property type="evidence" value="ECO:0007669"/>
    <property type="project" value="UniProtKB-KW"/>
</dbReference>
<dbReference type="PROSITE" id="PS50893">
    <property type="entry name" value="ABC_TRANSPORTER_2"/>
    <property type="match status" value="1"/>
</dbReference>
<accession>A0A518GAC0</accession>
<dbReference type="PANTHER" id="PTHR43514">
    <property type="entry name" value="ABC TRANSPORTER I FAMILY MEMBER 10"/>
    <property type="match status" value="1"/>
</dbReference>
<dbReference type="SMART" id="SM00382">
    <property type="entry name" value="AAA"/>
    <property type="match status" value="1"/>
</dbReference>
<evidence type="ECO:0000313" key="5">
    <source>
        <dbReference type="Proteomes" id="UP000318017"/>
    </source>
</evidence>
<proteinExistence type="predicted"/>
<organism evidence="4 5">
    <name type="scientific">Aureliella helgolandensis</name>
    <dbReference type="NCBI Taxonomy" id="2527968"/>
    <lineage>
        <taxon>Bacteria</taxon>
        <taxon>Pseudomonadati</taxon>
        <taxon>Planctomycetota</taxon>
        <taxon>Planctomycetia</taxon>
        <taxon>Pirellulales</taxon>
        <taxon>Pirellulaceae</taxon>
        <taxon>Aureliella</taxon>
    </lineage>
</organism>
<dbReference type="InterPro" id="IPR003439">
    <property type="entry name" value="ABC_transporter-like_ATP-bd"/>
</dbReference>
<dbReference type="EMBL" id="CP036298">
    <property type="protein sequence ID" value="QDV25509.1"/>
    <property type="molecule type" value="Genomic_DNA"/>
</dbReference>